<feature type="binding site" evidence="14">
    <location>
        <position position="111"/>
    </location>
    <ligand>
        <name>NAD(+)</name>
        <dbReference type="ChEBI" id="CHEBI:57540"/>
    </ligand>
</feature>
<feature type="active site" description="N6-AMP-lysine intermediate" evidence="14">
    <location>
        <position position="113"/>
    </location>
</feature>
<keyword evidence="5 14" id="KW-0235">DNA replication</keyword>
<dbReference type="Pfam" id="PF03120">
    <property type="entry name" value="OB_DNA_ligase"/>
    <property type="match status" value="1"/>
</dbReference>
<evidence type="ECO:0000313" key="16">
    <source>
        <dbReference type="EMBL" id="SBV92101.1"/>
    </source>
</evidence>
<dbReference type="Gene3D" id="1.10.150.20">
    <property type="entry name" value="5' to 3' exonuclease, C-terminal subdomain"/>
    <property type="match status" value="2"/>
</dbReference>
<dbReference type="Gene3D" id="3.30.470.30">
    <property type="entry name" value="DNA ligase/mRNA capping enzyme"/>
    <property type="match status" value="1"/>
</dbReference>
<feature type="binding site" evidence="14">
    <location>
        <position position="428"/>
    </location>
    <ligand>
        <name>Zn(2+)</name>
        <dbReference type="ChEBI" id="CHEBI:29105"/>
    </ligand>
</feature>
<evidence type="ECO:0000256" key="5">
    <source>
        <dbReference type="ARBA" id="ARBA00022705"/>
    </source>
</evidence>
<dbReference type="GO" id="GO:0006281">
    <property type="term" value="P:DNA repair"/>
    <property type="evidence" value="ECO:0007669"/>
    <property type="project" value="UniProtKB-KW"/>
</dbReference>
<keyword evidence="8 14" id="KW-0862">Zinc</keyword>
<dbReference type="GO" id="GO:0046872">
    <property type="term" value="F:metal ion binding"/>
    <property type="evidence" value="ECO:0007669"/>
    <property type="project" value="UniProtKB-KW"/>
</dbReference>
<feature type="domain" description="BRCT" evidence="15">
    <location>
        <begin position="587"/>
        <end position="665"/>
    </location>
</feature>
<evidence type="ECO:0000256" key="8">
    <source>
        <dbReference type="ARBA" id="ARBA00022833"/>
    </source>
</evidence>
<protein>
    <recommendedName>
        <fullName evidence="3 14">DNA ligase</fullName>
        <ecNumber evidence="2 14">6.5.1.2</ecNumber>
    </recommendedName>
    <alternativeName>
        <fullName evidence="14">Polydeoxyribonucleotide synthase [NAD(+)]</fullName>
    </alternativeName>
</protein>
<dbReference type="Pfam" id="PF01653">
    <property type="entry name" value="DNA_ligase_aden"/>
    <property type="match status" value="1"/>
</dbReference>
<reference evidence="16" key="1">
    <citation type="submission" date="2016-04" db="EMBL/GenBank/DDBJ databases">
        <authorList>
            <person name="Evans L.H."/>
            <person name="Alamgir A."/>
            <person name="Owens N."/>
            <person name="Weber N.D."/>
            <person name="Virtaneva K."/>
            <person name="Barbian K."/>
            <person name="Babar A."/>
            <person name="Rosenke K."/>
        </authorList>
    </citation>
    <scope>NUCLEOTIDE SEQUENCE</scope>
    <source>
        <strain evidence="16">86-1</strain>
    </source>
</reference>
<feature type="binding site" evidence="14">
    <location>
        <position position="404"/>
    </location>
    <ligand>
        <name>Zn(2+)</name>
        <dbReference type="ChEBI" id="CHEBI:29105"/>
    </ligand>
</feature>
<feature type="binding site" evidence="14">
    <location>
        <position position="407"/>
    </location>
    <ligand>
        <name>Zn(2+)</name>
        <dbReference type="ChEBI" id="CHEBI:29105"/>
    </ligand>
</feature>
<dbReference type="Gene3D" id="6.20.10.30">
    <property type="match status" value="1"/>
</dbReference>
<feature type="binding site" evidence="14">
    <location>
        <begin position="81"/>
        <end position="82"/>
    </location>
    <ligand>
        <name>NAD(+)</name>
        <dbReference type="ChEBI" id="CHEBI:57540"/>
    </ligand>
</feature>
<evidence type="ECO:0000256" key="2">
    <source>
        <dbReference type="ARBA" id="ARBA00012722"/>
    </source>
</evidence>
<name>A0A212IY04_9BACT</name>
<evidence type="ECO:0000256" key="13">
    <source>
        <dbReference type="ARBA" id="ARBA00060881"/>
    </source>
</evidence>
<feature type="binding site" evidence="14">
    <location>
        <position position="286"/>
    </location>
    <ligand>
        <name>NAD(+)</name>
        <dbReference type="ChEBI" id="CHEBI:57540"/>
    </ligand>
</feature>
<dbReference type="InterPro" id="IPR001679">
    <property type="entry name" value="DNA_ligase"/>
</dbReference>
<sequence>MDHIKQQIDALREELNKHNYDYYVLSSPTISDFEFDKKLKELSELETLHPEYFDANSPTQRVGSDINKSFRQVIHRYPMLSLGNTYTEAEVTDFYNRVQKGLNDEFEIVCELKYDGTSISLTYVNGELTQAITRGDGVQGDDVTANVRTIRSIPLRLHGNDYPVEFEIRGEILMPWSVFEDLNKERAEQEEALFANPRNAGSGTLKQQDPKIVAARKLDSYLYYMLGENLPTDGHYENLMKAKEWGFKISDATKKCKTLDEIFAYIHYWDIERKNLPVATDGIVLKVNSLAQQRNLGYTSKFPRWAIAFKFQAEKAVTTLESVSYQVGRTGAVTPVANLKPVKLSGTTVKRASLYNEDYINLLDLHINDQVYVEKGGEIIPKITGVDTTKRGIFDEKVEFTKNCPECGTPLVKDDGEAIYYCPNDISCPPQIKGRIEHFLTRKAMNIAGGSETVEHLYNARLIHNIADLYTLKWQDVSRLERWAEKSARNLVDSIHASVSVPYARVLYALGIRYVGETVAKKLALAFPNIDALMAASAEELVQVDEIGDRIAQSIVRYFGEISNVEVVNKLREFGIQFELSEDIVSQRTEKLKGLSIVISGTFEKHSRDEYKAMIEQNGGKNSGSISSKTNYILGGDNMGPAKLEKAESLGVPVISEEVFLEMIK</sequence>
<comment type="similarity">
    <text evidence="13 14">Belongs to the NAD-dependent DNA ligase family. LigA subfamily.</text>
</comment>
<dbReference type="SMART" id="SM00292">
    <property type="entry name" value="BRCT"/>
    <property type="match status" value="1"/>
</dbReference>
<feature type="binding site" evidence="14">
    <location>
        <position position="171"/>
    </location>
    <ligand>
        <name>NAD(+)</name>
        <dbReference type="ChEBI" id="CHEBI:57540"/>
    </ligand>
</feature>
<dbReference type="PROSITE" id="PS50172">
    <property type="entry name" value="BRCT"/>
    <property type="match status" value="1"/>
</dbReference>
<dbReference type="Gene3D" id="1.10.287.610">
    <property type="entry name" value="Helix hairpin bin"/>
    <property type="match status" value="1"/>
</dbReference>
<dbReference type="InterPro" id="IPR041663">
    <property type="entry name" value="DisA/LigA_HHH"/>
</dbReference>
<dbReference type="InterPro" id="IPR013839">
    <property type="entry name" value="DNAligase_adenylation"/>
</dbReference>
<evidence type="ECO:0000256" key="3">
    <source>
        <dbReference type="ARBA" id="ARBA00013308"/>
    </source>
</evidence>
<dbReference type="InterPro" id="IPR001357">
    <property type="entry name" value="BRCT_dom"/>
</dbReference>
<dbReference type="NCBIfam" id="NF005932">
    <property type="entry name" value="PRK07956.1"/>
    <property type="match status" value="1"/>
</dbReference>
<dbReference type="InterPro" id="IPR010994">
    <property type="entry name" value="RuvA_2-like"/>
</dbReference>
<dbReference type="PROSITE" id="PS01056">
    <property type="entry name" value="DNA_LIGASE_N2"/>
    <property type="match status" value="1"/>
</dbReference>
<evidence type="ECO:0000256" key="7">
    <source>
        <dbReference type="ARBA" id="ARBA00022763"/>
    </source>
</evidence>
<dbReference type="SUPFAM" id="SSF50249">
    <property type="entry name" value="Nucleic acid-binding proteins"/>
    <property type="match status" value="1"/>
</dbReference>
<dbReference type="PANTHER" id="PTHR23389">
    <property type="entry name" value="CHROMOSOME TRANSMISSION FIDELITY FACTOR 18"/>
    <property type="match status" value="1"/>
</dbReference>
<evidence type="ECO:0000256" key="9">
    <source>
        <dbReference type="ARBA" id="ARBA00022842"/>
    </source>
</evidence>
<dbReference type="InterPro" id="IPR013840">
    <property type="entry name" value="DNAligase_N"/>
</dbReference>
<evidence type="ECO:0000256" key="4">
    <source>
        <dbReference type="ARBA" id="ARBA00022598"/>
    </source>
</evidence>
<dbReference type="InterPro" id="IPR004150">
    <property type="entry name" value="NAD_DNA_ligase_OB"/>
</dbReference>
<dbReference type="FunFam" id="1.10.287.610:FF:000002">
    <property type="entry name" value="DNA ligase"/>
    <property type="match status" value="1"/>
</dbReference>
<feature type="binding site" evidence="14">
    <location>
        <position position="422"/>
    </location>
    <ligand>
        <name>Zn(2+)</name>
        <dbReference type="ChEBI" id="CHEBI:29105"/>
    </ligand>
</feature>
<dbReference type="PIRSF" id="PIRSF001604">
    <property type="entry name" value="LigA"/>
    <property type="match status" value="1"/>
</dbReference>
<feature type="binding site" evidence="14">
    <location>
        <position position="134"/>
    </location>
    <ligand>
        <name>NAD(+)</name>
        <dbReference type="ChEBI" id="CHEBI:57540"/>
    </ligand>
</feature>
<comment type="catalytic activity">
    <reaction evidence="12 14">
        <text>NAD(+) + (deoxyribonucleotide)n-3'-hydroxyl + 5'-phospho-(deoxyribonucleotide)m = (deoxyribonucleotide)n+m + AMP + beta-nicotinamide D-nucleotide.</text>
        <dbReference type="EC" id="6.5.1.2"/>
    </reaction>
</comment>
<gene>
    <name evidence="14 16" type="primary">ligA</name>
    <name evidence="16" type="ORF">KL86DYS1_10519</name>
</gene>
<evidence type="ECO:0000256" key="14">
    <source>
        <dbReference type="HAMAP-Rule" id="MF_01588"/>
    </source>
</evidence>
<dbReference type="Pfam" id="PF00533">
    <property type="entry name" value="BRCT"/>
    <property type="match status" value="1"/>
</dbReference>
<keyword evidence="9 14" id="KW-0460">Magnesium</keyword>
<dbReference type="SMART" id="SM00532">
    <property type="entry name" value="LIGANc"/>
    <property type="match status" value="1"/>
</dbReference>
<dbReference type="FunFam" id="2.40.50.140:FF:000012">
    <property type="entry name" value="DNA ligase"/>
    <property type="match status" value="1"/>
</dbReference>
<dbReference type="GO" id="GO:0005829">
    <property type="term" value="C:cytosol"/>
    <property type="evidence" value="ECO:0007669"/>
    <property type="project" value="TreeGrafter"/>
</dbReference>
<dbReference type="PANTHER" id="PTHR23389:SF9">
    <property type="entry name" value="DNA LIGASE"/>
    <property type="match status" value="1"/>
</dbReference>
<dbReference type="InterPro" id="IPR036420">
    <property type="entry name" value="BRCT_dom_sf"/>
</dbReference>
<keyword evidence="14" id="KW-0464">Manganese</keyword>
<dbReference type="CDD" id="cd00114">
    <property type="entry name" value="LIGANc"/>
    <property type="match status" value="1"/>
</dbReference>
<dbReference type="Pfam" id="PF12826">
    <property type="entry name" value="HHH_2"/>
    <property type="match status" value="1"/>
</dbReference>
<dbReference type="Gene3D" id="2.40.50.140">
    <property type="entry name" value="Nucleic acid-binding proteins"/>
    <property type="match status" value="1"/>
</dbReference>
<keyword evidence="11 14" id="KW-0234">DNA repair</keyword>
<dbReference type="FunFam" id="1.10.150.20:FF:000006">
    <property type="entry name" value="DNA ligase"/>
    <property type="match status" value="1"/>
</dbReference>
<dbReference type="Pfam" id="PF03119">
    <property type="entry name" value="DNA_ligase_ZBD"/>
    <property type="match status" value="1"/>
</dbReference>
<dbReference type="FunFam" id="3.30.470.30:FF:000001">
    <property type="entry name" value="DNA ligase"/>
    <property type="match status" value="1"/>
</dbReference>
<feature type="binding site" evidence="14">
    <location>
        <position position="310"/>
    </location>
    <ligand>
        <name>NAD(+)</name>
        <dbReference type="ChEBI" id="CHEBI:57540"/>
    </ligand>
</feature>
<accession>A0A212IY04</accession>
<dbReference type="HAMAP" id="MF_01588">
    <property type="entry name" value="DNA_ligase_A"/>
    <property type="match status" value="1"/>
</dbReference>
<evidence type="ECO:0000259" key="15">
    <source>
        <dbReference type="PROSITE" id="PS50172"/>
    </source>
</evidence>
<dbReference type="InterPro" id="IPR012340">
    <property type="entry name" value="NA-bd_OB-fold"/>
</dbReference>
<evidence type="ECO:0000256" key="12">
    <source>
        <dbReference type="ARBA" id="ARBA00034005"/>
    </source>
</evidence>
<dbReference type="AlphaFoldDB" id="A0A212IY04"/>
<dbReference type="SUPFAM" id="SSF56091">
    <property type="entry name" value="DNA ligase/mRNA capping enzyme, catalytic domain"/>
    <property type="match status" value="1"/>
</dbReference>
<proteinExistence type="inferred from homology"/>
<evidence type="ECO:0000256" key="1">
    <source>
        <dbReference type="ARBA" id="ARBA00004067"/>
    </source>
</evidence>
<keyword evidence="6 14" id="KW-0479">Metal-binding</keyword>
<comment type="function">
    <text evidence="1 14">DNA ligase that catalyzes the formation of phosphodiester linkages between 5'-phosphoryl and 3'-hydroxyl groups in double-stranded DNA using NAD as a coenzyme and as the energy source for the reaction. It is essential for DNA replication and repair of damaged DNA.</text>
</comment>
<evidence type="ECO:0000256" key="10">
    <source>
        <dbReference type="ARBA" id="ARBA00023027"/>
    </source>
</evidence>
<keyword evidence="4 14" id="KW-0436">Ligase</keyword>
<keyword evidence="10 14" id="KW-0520">NAD</keyword>
<dbReference type="SUPFAM" id="SSF47781">
    <property type="entry name" value="RuvA domain 2-like"/>
    <property type="match status" value="1"/>
</dbReference>
<dbReference type="Gene3D" id="3.40.50.10190">
    <property type="entry name" value="BRCT domain"/>
    <property type="match status" value="1"/>
</dbReference>
<evidence type="ECO:0000256" key="11">
    <source>
        <dbReference type="ARBA" id="ARBA00023204"/>
    </source>
</evidence>
<dbReference type="RefSeq" id="WP_296938416.1">
    <property type="nucleotide sequence ID" value="NZ_LT599032.1"/>
</dbReference>
<evidence type="ECO:0000256" key="6">
    <source>
        <dbReference type="ARBA" id="ARBA00022723"/>
    </source>
</evidence>
<dbReference type="GO" id="GO:0003911">
    <property type="term" value="F:DNA ligase (NAD+) activity"/>
    <property type="evidence" value="ECO:0007669"/>
    <property type="project" value="UniProtKB-UniRule"/>
</dbReference>
<dbReference type="NCBIfam" id="TIGR00575">
    <property type="entry name" value="dnlj"/>
    <property type="match status" value="1"/>
</dbReference>
<dbReference type="EC" id="6.5.1.2" evidence="2 14"/>
<dbReference type="InterPro" id="IPR004149">
    <property type="entry name" value="Znf_DNAligase_C4"/>
</dbReference>
<dbReference type="SUPFAM" id="SSF52113">
    <property type="entry name" value="BRCT domain"/>
    <property type="match status" value="1"/>
</dbReference>
<comment type="cofactor">
    <cofactor evidence="14">
        <name>Mg(2+)</name>
        <dbReference type="ChEBI" id="CHEBI:18420"/>
    </cofactor>
    <cofactor evidence="14">
        <name>Mn(2+)</name>
        <dbReference type="ChEBI" id="CHEBI:29035"/>
    </cofactor>
</comment>
<dbReference type="EMBL" id="FLUM01000001">
    <property type="protein sequence ID" value="SBV92101.1"/>
    <property type="molecule type" value="Genomic_DNA"/>
</dbReference>
<dbReference type="GO" id="GO:0006260">
    <property type="term" value="P:DNA replication"/>
    <property type="evidence" value="ECO:0007669"/>
    <property type="project" value="UniProtKB-KW"/>
</dbReference>
<keyword evidence="7 14" id="KW-0227">DNA damage</keyword>
<feature type="binding site" evidence="14">
    <location>
        <begin position="32"/>
        <end position="36"/>
    </location>
    <ligand>
        <name>NAD(+)</name>
        <dbReference type="ChEBI" id="CHEBI:57540"/>
    </ligand>
</feature>
<organism evidence="16">
    <name type="scientific">uncultured Dysgonomonas sp</name>
    <dbReference type="NCBI Taxonomy" id="206096"/>
    <lineage>
        <taxon>Bacteria</taxon>
        <taxon>Pseudomonadati</taxon>
        <taxon>Bacteroidota</taxon>
        <taxon>Bacteroidia</taxon>
        <taxon>Bacteroidales</taxon>
        <taxon>Dysgonomonadaceae</taxon>
        <taxon>Dysgonomonas</taxon>
        <taxon>environmental samples</taxon>
    </lineage>
</organism>
<dbReference type="InterPro" id="IPR033136">
    <property type="entry name" value="DNA_ligase_CS"/>
</dbReference>